<dbReference type="SMART" id="SM00832">
    <property type="entry name" value="C8"/>
    <property type="match status" value="1"/>
</dbReference>
<evidence type="ECO:0000256" key="2">
    <source>
        <dbReference type="ARBA" id="ARBA00023180"/>
    </source>
</evidence>
<dbReference type="InterPro" id="IPR014853">
    <property type="entry name" value="VWF/SSPO/ZAN-like_Cys-rich_dom"/>
</dbReference>
<keyword evidence="1" id="KW-1015">Disulfide bond</keyword>
<evidence type="ECO:0000256" key="1">
    <source>
        <dbReference type="ARBA" id="ARBA00023157"/>
    </source>
</evidence>
<dbReference type="Proteomes" id="UP001142489">
    <property type="component" value="Unassembled WGS sequence"/>
</dbReference>
<evidence type="ECO:0000313" key="5">
    <source>
        <dbReference type="Proteomes" id="UP001142489"/>
    </source>
</evidence>
<keyword evidence="5" id="KW-1185">Reference proteome</keyword>
<dbReference type="AlphaFoldDB" id="A0A9Q1AZX1"/>
<dbReference type="InterPro" id="IPR050780">
    <property type="entry name" value="Mucin_vWF_Thrombospondin_sf"/>
</dbReference>
<organism evidence="4 5">
    <name type="scientific">Phrynocephalus forsythii</name>
    <dbReference type="NCBI Taxonomy" id="171643"/>
    <lineage>
        <taxon>Eukaryota</taxon>
        <taxon>Metazoa</taxon>
        <taxon>Chordata</taxon>
        <taxon>Craniata</taxon>
        <taxon>Vertebrata</taxon>
        <taxon>Euteleostomi</taxon>
        <taxon>Lepidosauria</taxon>
        <taxon>Squamata</taxon>
        <taxon>Bifurcata</taxon>
        <taxon>Unidentata</taxon>
        <taxon>Episquamata</taxon>
        <taxon>Toxicofera</taxon>
        <taxon>Iguania</taxon>
        <taxon>Acrodonta</taxon>
        <taxon>Agamidae</taxon>
        <taxon>Agaminae</taxon>
        <taxon>Phrynocephalus</taxon>
    </lineage>
</organism>
<feature type="domain" description="VWFD" evidence="3">
    <location>
        <begin position="1"/>
        <end position="106"/>
    </location>
</feature>
<gene>
    <name evidence="4" type="ORF">JRQ81_018941</name>
</gene>
<dbReference type="InterPro" id="IPR001846">
    <property type="entry name" value="VWF_type-D"/>
</dbReference>
<dbReference type="PROSITE" id="PS51233">
    <property type="entry name" value="VWFD"/>
    <property type="match status" value="1"/>
</dbReference>
<feature type="non-terminal residue" evidence="4">
    <location>
        <position position="196"/>
    </location>
</feature>
<evidence type="ECO:0000313" key="4">
    <source>
        <dbReference type="EMBL" id="KAJ7322654.1"/>
    </source>
</evidence>
<proteinExistence type="predicted"/>
<protein>
    <recommendedName>
        <fullName evidence="3">VWFD domain-containing protein</fullName>
    </recommendedName>
</protein>
<dbReference type="Pfam" id="PF08742">
    <property type="entry name" value="C8"/>
    <property type="match status" value="1"/>
</dbReference>
<evidence type="ECO:0000259" key="3">
    <source>
        <dbReference type="PROSITE" id="PS51233"/>
    </source>
</evidence>
<dbReference type="PANTHER" id="PTHR11339:SF272">
    <property type="entry name" value="BMP-BINDING ENDOTHELIAL REGULATOR PROTEIN"/>
    <property type="match status" value="1"/>
</dbReference>
<sequence>MRENVCILEVTALVQSVDMKPQITSGQGSDLEPFPTMCLKEWKFLGMETVLLKSWLHPILRGRLCGLCGNYNGHKRDDLIGGDGHFKFDVDDFAESWRVESNEFCTRPPKKQFPELCQGTVRIKLRAHRECQKLKAWDFQTCHSTVDYTTFYRSCITDMCECPGHKNCYCESFLAYARACEREGLKVHWKPQQNCA</sequence>
<name>A0A9Q1AZX1_9SAUR</name>
<dbReference type="EMBL" id="JAPFRF010000009">
    <property type="protein sequence ID" value="KAJ7322654.1"/>
    <property type="molecule type" value="Genomic_DNA"/>
</dbReference>
<dbReference type="Pfam" id="PF00094">
    <property type="entry name" value="VWD"/>
    <property type="match status" value="1"/>
</dbReference>
<dbReference type="OrthoDB" id="6019304at2759"/>
<dbReference type="GO" id="GO:0031012">
    <property type="term" value="C:extracellular matrix"/>
    <property type="evidence" value="ECO:0007669"/>
    <property type="project" value="TreeGrafter"/>
</dbReference>
<dbReference type="GO" id="GO:0001568">
    <property type="term" value="P:blood vessel development"/>
    <property type="evidence" value="ECO:0007669"/>
    <property type="project" value="TreeGrafter"/>
</dbReference>
<dbReference type="PANTHER" id="PTHR11339">
    <property type="entry name" value="EXTRACELLULAR MATRIX GLYCOPROTEIN RELATED"/>
    <property type="match status" value="1"/>
</dbReference>
<dbReference type="GO" id="GO:0005615">
    <property type="term" value="C:extracellular space"/>
    <property type="evidence" value="ECO:0007669"/>
    <property type="project" value="TreeGrafter"/>
</dbReference>
<dbReference type="GO" id="GO:0045765">
    <property type="term" value="P:regulation of angiogenesis"/>
    <property type="evidence" value="ECO:0007669"/>
    <property type="project" value="TreeGrafter"/>
</dbReference>
<comment type="caution">
    <text evidence="4">The sequence shown here is derived from an EMBL/GenBank/DDBJ whole genome shotgun (WGS) entry which is preliminary data.</text>
</comment>
<keyword evidence="2" id="KW-0325">Glycoprotein</keyword>
<reference evidence="4" key="1">
    <citation type="journal article" date="2023" name="DNA Res.">
        <title>Chromosome-level genome assembly of Phrynocephalus forsythii using third-generation DNA sequencing and Hi-C analysis.</title>
        <authorList>
            <person name="Qi Y."/>
            <person name="Zhao W."/>
            <person name="Zhao Y."/>
            <person name="Niu C."/>
            <person name="Cao S."/>
            <person name="Zhang Y."/>
        </authorList>
    </citation>
    <scope>NUCLEOTIDE SEQUENCE</scope>
    <source>
        <tissue evidence="4">Muscle</tissue>
    </source>
</reference>
<accession>A0A9Q1AZX1</accession>